<evidence type="ECO:0000256" key="3">
    <source>
        <dbReference type="ARBA" id="ARBA00022576"/>
    </source>
</evidence>
<organism evidence="7 8">
    <name type="scientific">Histidinibacterium aquaticum</name>
    <dbReference type="NCBI Taxonomy" id="2613962"/>
    <lineage>
        <taxon>Bacteria</taxon>
        <taxon>Pseudomonadati</taxon>
        <taxon>Pseudomonadota</taxon>
        <taxon>Alphaproteobacteria</taxon>
        <taxon>Rhodobacterales</taxon>
        <taxon>Paracoccaceae</taxon>
        <taxon>Histidinibacterium</taxon>
    </lineage>
</organism>
<proteinExistence type="inferred from homology"/>
<protein>
    <submittedName>
        <fullName evidence="7">Aminotransferase class III-fold pyridoxal phosphate-dependent enzyme</fullName>
    </submittedName>
</protein>
<dbReference type="InterPro" id="IPR015421">
    <property type="entry name" value="PyrdxlP-dep_Trfase_major"/>
</dbReference>
<dbReference type="PROSITE" id="PS00600">
    <property type="entry name" value="AA_TRANSFER_CLASS_3"/>
    <property type="match status" value="1"/>
</dbReference>
<evidence type="ECO:0000256" key="4">
    <source>
        <dbReference type="ARBA" id="ARBA00022679"/>
    </source>
</evidence>
<evidence type="ECO:0000256" key="6">
    <source>
        <dbReference type="RuleBase" id="RU003560"/>
    </source>
</evidence>
<keyword evidence="3 7" id="KW-0032">Aminotransferase</keyword>
<dbReference type="InterPro" id="IPR005814">
    <property type="entry name" value="Aminotrans_3"/>
</dbReference>
<evidence type="ECO:0000256" key="2">
    <source>
        <dbReference type="ARBA" id="ARBA00008954"/>
    </source>
</evidence>
<evidence type="ECO:0000256" key="5">
    <source>
        <dbReference type="ARBA" id="ARBA00022898"/>
    </source>
</evidence>
<gene>
    <name evidence="7" type="ORF">F3S47_05945</name>
</gene>
<evidence type="ECO:0000256" key="1">
    <source>
        <dbReference type="ARBA" id="ARBA00001933"/>
    </source>
</evidence>
<dbReference type="EMBL" id="VYQE01000002">
    <property type="protein sequence ID" value="KAA9008804.1"/>
    <property type="molecule type" value="Genomic_DNA"/>
</dbReference>
<dbReference type="PIRSF" id="PIRSF000521">
    <property type="entry name" value="Transaminase_4ab_Lys_Orn"/>
    <property type="match status" value="1"/>
</dbReference>
<dbReference type="CDD" id="cd00610">
    <property type="entry name" value="OAT_like"/>
    <property type="match status" value="1"/>
</dbReference>
<reference evidence="7 8" key="1">
    <citation type="submission" date="2019-09" db="EMBL/GenBank/DDBJ databases">
        <authorList>
            <person name="Park J.-S."/>
            <person name="Choi H.-J."/>
        </authorList>
    </citation>
    <scope>NUCLEOTIDE SEQUENCE [LARGE SCALE GENOMIC DNA]</scope>
    <source>
        <strain evidence="7 8">176SS1-4</strain>
    </source>
</reference>
<dbReference type="InterPro" id="IPR049704">
    <property type="entry name" value="Aminotrans_3_PPA_site"/>
</dbReference>
<dbReference type="Gene3D" id="3.40.640.10">
    <property type="entry name" value="Type I PLP-dependent aspartate aminotransferase-like (Major domain)"/>
    <property type="match status" value="1"/>
</dbReference>
<dbReference type="GO" id="GO:0008483">
    <property type="term" value="F:transaminase activity"/>
    <property type="evidence" value="ECO:0007669"/>
    <property type="project" value="UniProtKB-KW"/>
</dbReference>
<dbReference type="PANTHER" id="PTHR43094:SF1">
    <property type="entry name" value="AMINOTRANSFERASE CLASS-III"/>
    <property type="match status" value="1"/>
</dbReference>
<evidence type="ECO:0000313" key="8">
    <source>
        <dbReference type="Proteomes" id="UP000326554"/>
    </source>
</evidence>
<comment type="cofactor">
    <cofactor evidence="1">
        <name>pyridoxal 5'-phosphate</name>
        <dbReference type="ChEBI" id="CHEBI:597326"/>
    </cofactor>
</comment>
<dbReference type="Pfam" id="PF00202">
    <property type="entry name" value="Aminotran_3"/>
    <property type="match status" value="1"/>
</dbReference>
<sequence>MRPGMTDPRELDKQYVFHPFSMAHVHEQSGALMMARSADGCWITDDSGKRHLDAMAGLWCVNVGYGRDRIADALADQARQLSYFHGFSSMATEPAATLAERVIAKAPEGFSKVFFGASGSDANDTQAKIVWYYNNARGKPEKKKIIARDRGYHGVTVMTAGLTGLPGLHAGFDLPLPMIRHVSAPHNVWTRLPEEDDAAFTARLAKELEDLILSEGPDTVGAFIAEPVMGAGGVIVPPEGYFAAIREVLDRYDVLLIADEVICGFGRLGTWFGTEALDMQPDLMSVAKGITSGYAPLSGVLVGDKVWRVISGEAPAKFGAFGHGYTYTAHPVMAAAALANLDIVEEENLVERAGEMGAYLNEALARAFADLPIVAETRGKGLMAAVEFARPTADGWQKFDSSLQVAPRIVRAALEDGVISRALPNSDAVSFSPPFTITPEEIDLAVSTVRKAAGVVHDALRAEDTPASQ</sequence>
<keyword evidence="5 6" id="KW-0663">Pyridoxal phosphate</keyword>
<dbReference type="AlphaFoldDB" id="A0A5J5GMQ0"/>
<dbReference type="Proteomes" id="UP000326554">
    <property type="component" value="Unassembled WGS sequence"/>
</dbReference>
<evidence type="ECO:0000313" key="7">
    <source>
        <dbReference type="EMBL" id="KAA9008804.1"/>
    </source>
</evidence>
<dbReference type="InterPro" id="IPR015424">
    <property type="entry name" value="PyrdxlP-dep_Trfase"/>
</dbReference>
<accession>A0A5J5GMQ0</accession>
<comment type="similarity">
    <text evidence="2 6">Belongs to the class-III pyridoxal-phosphate-dependent aminotransferase family.</text>
</comment>
<name>A0A5J5GMQ0_9RHOB</name>
<dbReference type="NCBIfam" id="NF004767">
    <property type="entry name" value="PRK06105.1"/>
    <property type="match status" value="1"/>
</dbReference>
<keyword evidence="8" id="KW-1185">Reference proteome</keyword>
<keyword evidence="4 7" id="KW-0808">Transferase</keyword>
<dbReference type="PANTHER" id="PTHR43094">
    <property type="entry name" value="AMINOTRANSFERASE"/>
    <property type="match status" value="1"/>
</dbReference>
<comment type="caution">
    <text evidence="7">The sequence shown here is derived from an EMBL/GenBank/DDBJ whole genome shotgun (WGS) entry which is preliminary data.</text>
</comment>
<dbReference type="Gene3D" id="3.90.1150.10">
    <property type="entry name" value="Aspartate Aminotransferase, domain 1"/>
    <property type="match status" value="1"/>
</dbReference>
<dbReference type="GO" id="GO:0005829">
    <property type="term" value="C:cytosol"/>
    <property type="evidence" value="ECO:0007669"/>
    <property type="project" value="TreeGrafter"/>
</dbReference>
<dbReference type="InterPro" id="IPR015422">
    <property type="entry name" value="PyrdxlP-dep_Trfase_small"/>
</dbReference>
<dbReference type="GO" id="GO:0030170">
    <property type="term" value="F:pyridoxal phosphate binding"/>
    <property type="evidence" value="ECO:0007669"/>
    <property type="project" value="InterPro"/>
</dbReference>
<dbReference type="SUPFAM" id="SSF53383">
    <property type="entry name" value="PLP-dependent transferases"/>
    <property type="match status" value="1"/>
</dbReference>
<dbReference type="FunFam" id="3.40.640.10:FF:000014">
    <property type="entry name" value="Adenosylmethionine-8-amino-7-oxononanoate aminotransferase, probable"/>
    <property type="match status" value="1"/>
</dbReference>